<dbReference type="GO" id="GO:0048731">
    <property type="term" value="P:system development"/>
    <property type="evidence" value="ECO:0007669"/>
    <property type="project" value="UniProtKB-ARBA"/>
</dbReference>
<dbReference type="InterPro" id="IPR000719">
    <property type="entry name" value="Prot_kinase_dom"/>
</dbReference>
<dbReference type="EMBL" id="LR900684">
    <property type="protein sequence ID" value="CAD7246556.1"/>
    <property type="molecule type" value="Genomic_DNA"/>
</dbReference>
<evidence type="ECO:0000259" key="9">
    <source>
        <dbReference type="PROSITE" id="PS50001"/>
    </source>
</evidence>
<keyword evidence="1" id="KW-0597">Phosphoprotein</keyword>
<dbReference type="InterPro" id="IPR000299">
    <property type="entry name" value="FERM_domain"/>
</dbReference>
<dbReference type="AlphaFoldDB" id="A0A7R8X9I3"/>
<keyword evidence="8" id="KW-0067">ATP-binding</keyword>
<dbReference type="PRINTS" id="PR00109">
    <property type="entry name" value="TYRKINASE"/>
</dbReference>
<dbReference type="OrthoDB" id="1915767at2759"/>
<dbReference type="GO" id="GO:0009887">
    <property type="term" value="P:animal organ morphogenesis"/>
    <property type="evidence" value="ECO:0007669"/>
    <property type="project" value="UniProtKB-ARBA"/>
</dbReference>
<evidence type="ECO:0000256" key="1">
    <source>
        <dbReference type="ARBA" id="ARBA00022553"/>
    </source>
</evidence>
<dbReference type="InterPro" id="IPR001245">
    <property type="entry name" value="Ser-Thr/Tyr_kinase_cat_dom"/>
</dbReference>
<dbReference type="PANTHER" id="PTHR45807">
    <property type="entry name" value="TYROSINE-PROTEIN KINASE HOPSCOTCH"/>
    <property type="match status" value="1"/>
</dbReference>
<dbReference type="GO" id="GO:0016020">
    <property type="term" value="C:membrane"/>
    <property type="evidence" value="ECO:0007669"/>
    <property type="project" value="InterPro"/>
</dbReference>
<feature type="domain" description="Protein kinase" evidence="10">
    <location>
        <begin position="462"/>
        <end position="720"/>
    </location>
</feature>
<dbReference type="GO" id="GO:0007259">
    <property type="term" value="P:cell surface receptor signaling pathway via JAK-STAT"/>
    <property type="evidence" value="ECO:0007669"/>
    <property type="project" value="TreeGrafter"/>
</dbReference>
<evidence type="ECO:0008006" key="14">
    <source>
        <dbReference type="Google" id="ProtNLM"/>
    </source>
</evidence>
<name>A0A7R8X9I3_9CRUS</name>
<keyword evidence="2" id="KW-0808">Transferase</keyword>
<keyword evidence="3" id="KW-0677">Repeat</keyword>
<dbReference type="PROSITE" id="PS50011">
    <property type="entry name" value="PROTEIN_KINASE_DOM"/>
    <property type="match status" value="1"/>
</dbReference>
<dbReference type="PROSITE" id="PS50057">
    <property type="entry name" value="FERM_3"/>
    <property type="match status" value="1"/>
</dbReference>
<dbReference type="EMBL" id="CAJPEV010001167">
    <property type="protein sequence ID" value="CAG0891134.1"/>
    <property type="molecule type" value="Genomic_DNA"/>
</dbReference>
<keyword evidence="5 7" id="KW-0727">SH2 domain</keyword>
<dbReference type="InterPro" id="IPR036860">
    <property type="entry name" value="SH2_dom_sf"/>
</dbReference>
<dbReference type="Gene3D" id="1.10.510.10">
    <property type="entry name" value="Transferase(Phosphotransferase) domain 1"/>
    <property type="match status" value="2"/>
</dbReference>
<dbReference type="PRINTS" id="PR01823">
    <property type="entry name" value="JANUSKINASE"/>
</dbReference>
<dbReference type="Gene3D" id="3.30.200.20">
    <property type="entry name" value="Phosphorylase Kinase, domain 1"/>
    <property type="match status" value="1"/>
</dbReference>
<feature type="domain" description="FERM" evidence="11">
    <location>
        <begin position="1"/>
        <end position="296"/>
    </location>
</feature>
<dbReference type="PANTHER" id="PTHR45807:SF7">
    <property type="entry name" value="TYROSINE-PROTEIN KINASE HOPSCOTCH"/>
    <property type="match status" value="1"/>
</dbReference>
<proteinExistence type="predicted"/>
<dbReference type="Gene3D" id="3.30.505.10">
    <property type="entry name" value="SH2 domain"/>
    <property type="match status" value="1"/>
</dbReference>
<evidence type="ECO:0000313" key="13">
    <source>
        <dbReference type="Proteomes" id="UP000677054"/>
    </source>
</evidence>
<dbReference type="PROSITE" id="PS50001">
    <property type="entry name" value="SH2"/>
    <property type="match status" value="1"/>
</dbReference>
<dbReference type="GO" id="GO:0071944">
    <property type="term" value="C:cell periphery"/>
    <property type="evidence" value="ECO:0007669"/>
    <property type="project" value="UniProtKB-ARBA"/>
</dbReference>
<evidence type="ECO:0000313" key="12">
    <source>
        <dbReference type="EMBL" id="CAD7246556.1"/>
    </source>
</evidence>
<dbReference type="Pfam" id="PF07714">
    <property type="entry name" value="PK_Tyr_Ser-Thr"/>
    <property type="match status" value="2"/>
</dbReference>
<dbReference type="InterPro" id="IPR051286">
    <property type="entry name" value="JAK"/>
</dbReference>
<dbReference type="GO" id="GO:0030154">
    <property type="term" value="P:cell differentiation"/>
    <property type="evidence" value="ECO:0007669"/>
    <property type="project" value="TreeGrafter"/>
</dbReference>
<feature type="domain" description="SH2" evidence="9">
    <location>
        <begin position="315"/>
        <end position="424"/>
    </location>
</feature>
<organism evidence="12">
    <name type="scientific">Darwinula stevensoni</name>
    <dbReference type="NCBI Taxonomy" id="69355"/>
    <lineage>
        <taxon>Eukaryota</taxon>
        <taxon>Metazoa</taxon>
        <taxon>Ecdysozoa</taxon>
        <taxon>Arthropoda</taxon>
        <taxon>Crustacea</taxon>
        <taxon>Oligostraca</taxon>
        <taxon>Ostracoda</taxon>
        <taxon>Podocopa</taxon>
        <taxon>Podocopida</taxon>
        <taxon>Darwinulocopina</taxon>
        <taxon>Darwinuloidea</taxon>
        <taxon>Darwinulidae</taxon>
        <taxon>Darwinula</taxon>
    </lineage>
</organism>
<evidence type="ECO:0000256" key="3">
    <source>
        <dbReference type="ARBA" id="ARBA00022737"/>
    </source>
</evidence>
<protein>
    <recommendedName>
        <fullName evidence="14">Non-specific protein-tyrosine kinase</fullName>
    </recommendedName>
</protein>
<keyword evidence="13" id="KW-1185">Reference proteome</keyword>
<dbReference type="SMART" id="SM00295">
    <property type="entry name" value="B41"/>
    <property type="match status" value="1"/>
</dbReference>
<dbReference type="InterPro" id="IPR041155">
    <property type="entry name" value="FERM_F1"/>
</dbReference>
<accession>A0A7R8X9I3</accession>
<dbReference type="InterPro" id="IPR017441">
    <property type="entry name" value="Protein_kinase_ATP_BS"/>
</dbReference>
<dbReference type="GO" id="GO:0019221">
    <property type="term" value="P:cytokine-mediated signaling pathway"/>
    <property type="evidence" value="ECO:0007669"/>
    <property type="project" value="TreeGrafter"/>
</dbReference>
<keyword evidence="8" id="KW-0547">Nucleotide-binding</keyword>
<dbReference type="InterPro" id="IPR019749">
    <property type="entry name" value="Band_41_domain"/>
</dbReference>
<evidence type="ECO:0000256" key="8">
    <source>
        <dbReference type="PROSITE-ProRule" id="PRU10141"/>
    </source>
</evidence>
<dbReference type="SUPFAM" id="SSF55550">
    <property type="entry name" value="SH2 domain"/>
    <property type="match status" value="1"/>
</dbReference>
<gene>
    <name evidence="12" type="ORF">DSTB1V02_LOCUS6404</name>
</gene>
<dbReference type="GO" id="GO:0005524">
    <property type="term" value="F:ATP binding"/>
    <property type="evidence" value="ECO:0007669"/>
    <property type="project" value="UniProtKB-UniRule"/>
</dbReference>
<feature type="binding site" evidence="8">
    <location>
        <position position="789"/>
    </location>
    <ligand>
        <name>ATP</name>
        <dbReference type="ChEBI" id="CHEBI:30616"/>
    </ligand>
</feature>
<keyword evidence="6" id="KW-0829">Tyrosine-protein kinase</keyword>
<dbReference type="GO" id="GO:0035556">
    <property type="term" value="P:intracellular signal transduction"/>
    <property type="evidence" value="ECO:0007669"/>
    <property type="project" value="InterPro"/>
</dbReference>
<dbReference type="GO" id="GO:0005829">
    <property type="term" value="C:cytosol"/>
    <property type="evidence" value="ECO:0007669"/>
    <property type="project" value="TreeGrafter"/>
</dbReference>
<dbReference type="PROSITE" id="PS00107">
    <property type="entry name" value="PROTEIN_KINASE_ATP"/>
    <property type="match status" value="1"/>
</dbReference>
<dbReference type="SUPFAM" id="SSF56112">
    <property type="entry name" value="Protein kinase-like (PK-like)"/>
    <property type="match status" value="2"/>
</dbReference>
<evidence type="ECO:0000259" key="10">
    <source>
        <dbReference type="PROSITE" id="PS50011"/>
    </source>
</evidence>
<evidence type="ECO:0000256" key="4">
    <source>
        <dbReference type="ARBA" id="ARBA00022777"/>
    </source>
</evidence>
<dbReference type="InterPro" id="IPR011009">
    <property type="entry name" value="Kinase-like_dom_sf"/>
</dbReference>
<sequence>MLEQDKVEISETNKVLVAEDLCLSVAQALEFPPVTANLFGLYDRKMKLWKSPSDIVEVTKHTVTDLYFLVRFHVVDLSRIISLCKGEKMLNYYFHQARRDFLDGFIEEVSRRVDEFLGLSVTDMYRVHLERGTSPDAICRDYRAYIPSDINRKHPFFLNNKLRHKLQELINNCQSWQTGTVKEIYLKELMHLSPGYFTETYDAFMEIDGEEVSVKLKICHVDQSQPGVKYLQSKKSQWRHICEIEELCYVSVKADFTLELSRTIGTPSYLRFNSDNEMRSFISCIDGYYRLSRKFIFNLCREMPTPALMRLKKLKSHGPVGSAFASRKLKEKKDWKMGSFLIRQCEFSYNVFWLDVNIRDGGKPSHIRIQRRFVDANGEEEFCLPSIRSRNVESEQEWFRSLSELLSCVTAKGWLPLKDLVYPSDYDRSEVLLLCERSKGKMNNTEEIPSHKMPLIIKDNMLSFSEGEKRGHFTLVRHAKWQKTKNLVAEVAVKSLKKEFSLTYWKTFLDSCNRSLFWESDCLVECMGMCLTSPHLLVMPWFSLGRLDLYLRSHRQSILPVDLIEAATYLARALWYLSDCGLVHGKIRCHNVLVASHGNNEFKVKLADPGPLIYLQHELPWIPLELHDSMHEARKSRPADVWALGTTLWELFSYGQQPFAGRSLVEMQEHYKTHVYLDKPESCMLEEFWEVYETMKGCWHREQSGRIEPQTLMRDLHLVMYFEDQGDVEEKSKVDEHDLLGDRDISWKLSPLQVELGRERLGQGFYGEVWKGTLVQDDGLTRIPVAIKKLKHQSLHHPNVVEIKGMVEEPLQLVMEFIPMGSLSRYLHCHKHRLTPTLILRFALNIAQMGLDGAKPGNLSKAGVKVGTVLGNVFMKHVGSEMATPKEKASKAEPQKEEVGQVIESVIGISALTCEREYMAKPLPLQTGVCKGREEGKEEEAQGHGGRKLV</sequence>
<dbReference type="Pfam" id="PF18379">
    <property type="entry name" value="FERM_F1"/>
    <property type="match status" value="1"/>
</dbReference>
<dbReference type="GO" id="GO:0005126">
    <property type="term" value="F:cytokine receptor binding"/>
    <property type="evidence" value="ECO:0007669"/>
    <property type="project" value="TreeGrafter"/>
</dbReference>
<dbReference type="InterPro" id="IPR019748">
    <property type="entry name" value="FERM_central"/>
</dbReference>
<dbReference type="GO" id="GO:0004715">
    <property type="term" value="F:non-membrane spanning protein tyrosine kinase activity"/>
    <property type="evidence" value="ECO:0007669"/>
    <property type="project" value="InterPro"/>
</dbReference>
<evidence type="ECO:0000259" key="11">
    <source>
        <dbReference type="PROSITE" id="PS50057"/>
    </source>
</evidence>
<dbReference type="InterPro" id="IPR000980">
    <property type="entry name" value="SH2"/>
</dbReference>
<evidence type="ECO:0000256" key="5">
    <source>
        <dbReference type="ARBA" id="ARBA00022999"/>
    </source>
</evidence>
<keyword evidence="4" id="KW-0418">Kinase</keyword>
<reference evidence="12" key="1">
    <citation type="submission" date="2020-11" db="EMBL/GenBank/DDBJ databases">
        <authorList>
            <person name="Tran Van P."/>
        </authorList>
    </citation>
    <scope>NUCLEOTIDE SEQUENCE</scope>
</reference>
<dbReference type="InterPro" id="IPR016251">
    <property type="entry name" value="Tyr_kinase_non-rcpt_Jak/Tyk2"/>
</dbReference>
<dbReference type="Proteomes" id="UP000677054">
    <property type="component" value="Unassembled WGS sequence"/>
</dbReference>
<evidence type="ECO:0000256" key="7">
    <source>
        <dbReference type="PROSITE-ProRule" id="PRU00191"/>
    </source>
</evidence>
<evidence type="ECO:0000256" key="2">
    <source>
        <dbReference type="ARBA" id="ARBA00022679"/>
    </source>
</evidence>
<dbReference type="CDD" id="cd14473">
    <property type="entry name" value="FERM_B-lobe"/>
    <property type="match status" value="1"/>
</dbReference>
<evidence type="ECO:0000256" key="6">
    <source>
        <dbReference type="ARBA" id="ARBA00023137"/>
    </source>
</evidence>